<dbReference type="GO" id="GO:0015344">
    <property type="term" value="F:siderophore uptake transmembrane transporter activity"/>
    <property type="evidence" value="ECO:0007669"/>
    <property type="project" value="TreeGrafter"/>
</dbReference>
<dbReference type="SUPFAM" id="SSF49452">
    <property type="entry name" value="Starch-binding domain-like"/>
    <property type="match status" value="1"/>
</dbReference>
<keyword evidence="8" id="KW-0732">Signal</keyword>
<dbReference type="Gene3D" id="2.40.170.20">
    <property type="entry name" value="TonB-dependent receptor, beta-barrel domain"/>
    <property type="match status" value="1"/>
</dbReference>
<sequence length="990" mass="108726">MKTTTFKYSLVAAAIGATLTLGGMVSPAHAQSSDGSLRGEVVTESNQELAGATITIRNRETGYTRSVTADADGSYRFARLPVGSYEVSASFDGYQRSVIDNVEVRIGSAAVVDLTMTAGDVERISVSGARLSTIDTRSSESGLNISAGQLERIPVPRDLASVANLAPGVISGSRFGGISFGGSSVGENAIFLNGLNISDVETGVGYSSVPFAFFKDFQVKTGGYSVEYGRTTGGVVSAVTKSGGNEFEFGGDMYWQPDALRGDGKDFYDGQGIRNINRSDSETDSLRGNIWASGPIIKDKLFFFALYEPRSIDSQYGSANGDNIYQEKADDGFWGGKIDWIISGDHTVELMGFSDEQTIVTERYNSGDYSDTSFLDRGGVNWSATYTGYLTDNFMVKVLYGESERDYDSTNSSGIECNRVYDVRIGQHLGCTTSTRFDARLNEREALRIDAEWTFEDHLIRFGMDDETRTTTMNRRTTGPNGTYYSLYETTPGSDVNGEIVPEGVDAYVYARSIETIGAYPTDTKAFYLEDVWTMNPDMTLTMGLRWDEFITYAADGTPFLEVDDMLAPRVGFAWDVNSDGTAKFFANAGRYYFPIANGMAARSAGGGVSIDNLNYYVLEGLETNTTENGNTNVTPILGEQLGDTISFGGSGAGNFLDEVDNDLDPIYQDELIVGYEAQINDDWNYGVRGIYREFNNAIEDMRINVNVPGCGNISGWVFANPGRELTLQRECPDTGNVTDILIDLGEVQDYGFDLDGDGNPDPIGGDQVQRKYYALEFVLDRVWDDVWQAHFSYTWSHSYGNYEGSVNSDTGNDIPGWTEAGDNVIYINSGWGDLPNDRRHQFKARGAYALADGLTLGANFSLISGSPINARGQGNPLNDNTRYYLNYLCVANCTDVADNSEREFMYIPKGFYGNTDWVAQLDLNLNYDVEINDIDFNFGIDVFNVFNSQVTTRVNEYLTTDVATRNPSFMSTVGAQSPRYIQLSAGFRF</sequence>
<keyword evidence="2 7" id="KW-0813">Transport</keyword>
<dbReference type="SUPFAM" id="SSF56935">
    <property type="entry name" value="Porins"/>
    <property type="match status" value="1"/>
</dbReference>
<dbReference type="InterPro" id="IPR036942">
    <property type="entry name" value="Beta-barrel_TonB_sf"/>
</dbReference>
<dbReference type="STRING" id="1517416.IDAT_10630"/>
<evidence type="ECO:0000256" key="8">
    <source>
        <dbReference type="SAM" id="SignalP"/>
    </source>
</evidence>
<dbReference type="GO" id="GO:0044718">
    <property type="term" value="P:siderophore transmembrane transport"/>
    <property type="evidence" value="ECO:0007669"/>
    <property type="project" value="TreeGrafter"/>
</dbReference>
<comment type="similarity">
    <text evidence="7">Belongs to the TonB-dependent receptor family.</text>
</comment>
<feature type="domain" description="TonB-dependent receptor plug" evidence="9">
    <location>
        <begin position="144"/>
        <end position="235"/>
    </location>
</feature>
<evidence type="ECO:0000256" key="6">
    <source>
        <dbReference type="ARBA" id="ARBA00023237"/>
    </source>
</evidence>
<dbReference type="AlphaFoldDB" id="A0A094ILJ4"/>
<feature type="signal peptide" evidence="8">
    <location>
        <begin position="1"/>
        <end position="30"/>
    </location>
</feature>
<keyword evidence="4 7" id="KW-0812">Transmembrane</keyword>
<evidence type="ECO:0000256" key="4">
    <source>
        <dbReference type="ARBA" id="ARBA00022692"/>
    </source>
</evidence>
<dbReference type="Gene3D" id="2.170.130.10">
    <property type="entry name" value="TonB-dependent receptor, plug domain"/>
    <property type="match status" value="1"/>
</dbReference>
<name>A0A094ILJ4_9GAMM</name>
<dbReference type="PROSITE" id="PS52016">
    <property type="entry name" value="TONB_DEPENDENT_REC_3"/>
    <property type="match status" value="1"/>
</dbReference>
<dbReference type="Pfam" id="PF25183">
    <property type="entry name" value="OMP_b-brl_4"/>
    <property type="match status" value="1"/>
</dbReference>
<evidence type="ECO:0000313" key="11">
    <source>
        <dbReference type="EMBL" id="KFZ28042.1"/>
    </source>
</evidence>
<keyword evidence="3 7" id="KW-1134">Transmembrane beta strand</keyword>
<dbReference type="GO" id="GO:0009279">
    <property type="term" value="C:cell outer membrane"/>
    <property type="evidence" value="ECO:0007669"/>
    <property type="project" value="UniProtKB-SubCell"/>
</dbReference>
<keyword evidence="6 7" id="KW-0998">Cell outer membrane</keyword>
<keyword evidence="5 7" id="KW-0472">Membrane</keyword>
<evidence type="ECO:0000256" key="7">
    <source>
        <dbReference type="PROSITE-ProRule" id="PRU01360"/>
    </source>
</evidence>
<dbReference type="EMBL" id="JPIN01000012">
    <property type="protein sequence ID" value="KFZ28042.1"/>
    <property type="molecule type" value="Genomic_DNA"/>
</dbReference>
<accession>A0A094ILJ4</accession>
<dbReference type="OrthoDB" id="9768147at2"/>
<dbReference type="PANTHER" id="PTHR30069:SF46">
    <property type="entry name" value="OAR PROTEIN"/>
    <property type="match status" value="1"/>
</dbReference>
<protein>
    <submittedName>
        <fullName evidence="11">Oar protein</fullName>
    </submittedName>
</protein>
<feature type="domain" description="TonB-dependent transporter Oar-like beta-barrel" evidence="10">
    <location>
        <begin position="328"/>
        <end position="983"/>
    </location>
</feature>
<comment type="subcellular location">
    <subcellularLocation>
        <location evidence="1 7">Cell outer membrane</location>
        <topology evidence="1 7">Multi-pass membrane protein</topology>
    </subcellularLocation>
</comment>
<evidence type="ECO:0000259" key="9">
    <source>
        <dbReference type="Pfam" id="PF07715"/>
    </source>
</evidence>
<dbReference type="PANTHER" id="PTHR30069">
    <property type="entry name" value="TONB-DEPENDENT OUTER MEMBRANE RECEPTOR"/>
    <property type="match status" value="1"/>
</dbReference>
<dbReference type="eggNOG" id="COG4771">
    <property type="taxonomic scope" value="Bacteria"/>
</dbReference>
<dbReference type="InterPro" id="IPR013784">
    <property type="entry name" value="Carb-bd-like_fold"/>
</dbReference>
<evidence type="ECO:0000256" key="2">
    <source>
        <dbReference type="ARBA" id="ARBA00022448"/>
    </source>
</evidence>
<dbReference type="Proteomes" id="UP000053718">
    <property type="component" value="Unassembled WGS sequence"/>
</dbReference>
<dbReference type="Gene3D" id="2.60.40.1120">
    <property type="entry name" value="Carboxypeptidase-like, regulatory domain"/>
    <property type="match status" value="1"/>
</dbReference>
<evidence type="ECO:0000256" key="1">
    <source>
        <dbReference type="ARBA" id="ARBA00004571"/>
    </source>
</evidence>
<dbReference type="InterPro" id="IPR039426">
    <property type="entry name" value="TonB-dep_rcpt-like"/>
</dbReference>
<reference evidence="11 12" key="1">
    <citation type="submission" date="2014-06" db="EMBL/GenBank/DDBJ databases">
        <title>Draft genome sequence of Idiomarina sp. MCCC 1A10513.</title>
        <authorList>
            <person name="Du J."/>
            <person name="Lai Q."/>
            <person name="Shao Z."/>
        </authorList>
    </citation>
    <scope>NUCLEOTIDE SEQUENCE [LARGE SCALE GENOMIC DNA]</scope>
    <source>
        <strain evidence="11 12">MCCC 1A10513</strain>
    </source>
</reference>
<dbReference type="Pfam" id="PF07715">
    <property type="entry name" value="Plug"/>
    <property type="match status" value="1"/>
</dbReference>
<dbReference type="InterPro" id="IPR012910">
    <property type="entry name" value="Plug_dom"/>
</dbReference>
<dbReference type="RefSeq" id="WP_034733423.1">
    <property type="nucleotide sequence ID" value="NZ_JPIN01000012.1"/>
</dbReference>
<keyword evidence="12" id="KW-1185">Reference proteome</keyword>
<evidence type="ECO:0000313" key="12">
    <source>
        <dbReference type="Proteomes" id="UP000053718"/>
    </source>
</evidence>
<organism evidence="11 12">
    <name type="scientific">Pseudidiomarina atlantica</name>
    <dbReference type="NCBI Taxonomy" id="1517416"/>
    <lineage>
        <taxon>Bacteria</taxon>
        <taxon>Pseudomonadati</taxon>
        <taxon>Pseudomonadota</taxon>
        <taxon>Gammaproteobacteria</taxon>
        <taxon>Alteromonadales</taxon>
        <taxon>Idiomarinaceae</taxon>
        <taxon>Pseudidiomarina</taxon>
    </lineage>
</organism>
<dbReference type="GO" id="GO:0030246">
    <property type="term" value="F:carbohydrate binding"/>
    <property type="evidence" value="ECO:0007669"/>
    <property type="project" value="InterPro"/>
</dbReference>
<dbReference type="Pfam" id="PF13620">
    <property type="entry name" value="CarboxypepD_reg"/>
    <property type="match status" value="1"/>
</dbReference>
<proteinExistence type="inferred from homology"/>
<dbReference type="InterPro" id="IPR037066">
    <property type="entry name" value="Plug_dom_sf"/>
</dbReference>
<gene>
    <name evidence="11" type="ORF">IDAT_10630</name>
</gene>
<evidence type="ECO:0000256" key="5">
    <source>
        <dbReference type="ARBA" id="ARBA00023136"/>
    </source>
</evidence>
<evidence type="ECO:0000256" key="3">
    <source>
        <dbReference type="ARBA" id="ARBA00022452"/>
    </source>
</evidence>
<dbReference type="InterPro" id="IPR057601">
    <property type="entry name" value="Oar-like_b-barrel"/>
</dbReference>
<evidence type="ECO:0000259" key="10">
    <source>
        <dbReference type="Pfam" id="PF25183"/>
    </source>
</evidence>
<feature type="chain" id="PRO_5001904436" evidence="8">
    <location>
        <begin position="31"/>
        <end position="990"/>
    </location>
</feature>
<comment type="caution">
    <text evidence="11">The sequence shown here is derived from an EMBL/GenBank/DDBJ whole genome shotgun (WGS) entry which is preliminary data.</text>
</comment>